<name>A0ABT8TQK8_9ACTN</name>
<evidence type="ECO:0000313" key="2">
    <source>
        <dbReference type="Proteomes" id="UP001168363"/>
    </source>
</evidence>
<protein>
    <submittedName>
        <fullName evidence="1">DUF4267 domain-containing protein</fullName>
    </submittedName>
</protein>
<dbReference type="EMBL" id="JAULSC010000009">
    <property type="protein sequence ID" value="MDO3396233.1"/>
    <property type="molecule type" value="Genomic_DNA"/>
</dbReference>
<keyword evidence="2" id="KW-1185">Reference proteome</keyword>
<accession>A0ABT8TQK8</accession>
<gene>
    <name evidence="1" type="ORF">QWJ41_10915</name>
</gene>
<comment type="caution">
    <text evidence="1">The sequence shown here is derived from an EMBL/GenBank/DDBJ whole genome shotgun (WGS) entry which is preliminary data.</text>
</comment>
<sequence>MNPVTGLSFGRIAIGTAALARPDLVTRMFGVDVAANPQAGFVARLFGSREVALGVATLAASGRGRTVLVLLGAGVDLADAVAGHLAPREQGLEVLDARVMTGVASGAVLSGLLGLRSGTRGARPGTGV</sequence>
<evidence type="ECO:0000313" key="1">
    <source>
        <dbReference type="EMBL" id="MDO3396233.1"/>
    </source>
</evidence>
<reference evidence="1" key="1">
    <citation type="submission" date="2023-06" db="EMBL/GenBank/DDBJ databases">
        <title>Genome sequence of Nocardioides sp. SOB44.</title>
        <authorList>
            <person name="Zhang G."/>
        </authorList>
    </citation>
    <scope>NUCLEOTIDE SEQUENCE</scope>
    <source>
        <strain evidence="1">SOB44</strain>
    </source>
</reference>
<proteinExistence type="predicted"/>
<dbReference type="Proteomes" id="UP001168363">
    <property type="component" value="Unassembled WGS sequence"/>
</dbReference>
<organism evidence="1 2">
    <name type="scientific">Nocardioides cremeus</name>
    <dbReference type="NCBI Taxonomy" id="3058044"/>
    <lineage>
        <taxon>Bacteria</taxon>
        <taxon>Bacillati</taxon>
        <taxon>Actinomycetota</taxon>
        <taxon>Actinomycetes</taxon>
        <taxon>Propionibacteriales</taxon>
        <taxon>Nocardioidaceae</taxon>
        <taxon>Nocardioides</taxon>
    </lineage>
</organism>
<dbReference type="RefSeq" id="WP_302708137.1">
    <property type="nucleotide sequence ID" value="NZ_JAULSC010000009.1"/>
</dbReference>